<reference evidence="2" key="1">
    <citation type="journal article" date="2022" name="Mol. Ecol. Resour.">
        <title>The genomes of chicory, endive, great burdock and yacon provide insights into Asteraceae palaeo-polyploidization history and plant inulin production.</title>
        <authorList>
            <person name="Fan W."/>
            <person name="Wang S."/>
            <person name="Wang H."/>
            <person name="Wang A."/>
            <person name="Jiang F."/>
            <person name="Liu H."/>
            <person name="Zhao H."/>
            <person name="Xu D."/>
            <person name="Zhang Y."/>
        </authorList>
    </citation>
    <scope>NUCLEOTIDE SEQUENCE [LARGE SCALE GENOMIC DNA]</scope>
    <source>
        <strain evidence="2">cv. Yunnan</strain>
    </source>
</reference>
<dbReference type="Proteomes" id="UP001056120">
    <property type="component" value="Linkage Group LG22"/>
</dbReference>
<proteinExistence type="predicted"/>
<organism evidence="1 2">
    <name type="scientific">Smallanthus sonchifolius</name>
    <dbReference type="NCBI Taxonomy" id="185202"/>
    <lineage>
        <taxon>Eukaryota</taxon>
        <taxon>Viridiplantae</taxon>
        <taxon>Streptophyta</taxon>
        <taxon>Embryophyta</taxon>
        <taxon>Tracheophyta</taxon>
        <taxon>Spermatophyta</taxon>
        <taxon>Magnoliopsida</taxon>
        <taxon>eudicotyledons</taxon>
        <taxon>Gunneridae</taxon>
        <taxon>Pentapetalae</taxon>
        <taxon>asterids</taxon>
        <taxon>campanulids</taxon>
        <taxon>Asterales</taxon>
        <taxon>Asteraceae</taxon>
        <taxon>Asteroideae</taxon>
        <taxon>Heliantheae alliance</taxon>
        <taxon>Millerieae</taxon>
        <taxon>Smallanthus</taxon>
    </lineage>
</organism>
<gene>
    <name evidence="1" type="ORF">L1987_64650</name>
</gene>
<reference evidence="1 2" key="2">
    <citation type="journal article" date="2022" name="Mol. Ecol. Resour.">
        <title>The genomes of chicory, endive, great burdock and yacon provide insights into Asteraceae paleo-polyploidization history and plant inulin production.</title>
        <authorList>
            <person name="Fan W."/>
            <person name="Wang S."/>
            <person name="Wang H."/>
            <person name="Wang A."/>
            <person name="Jiang F."/>
            <person name="Liu H."/>
            <person name="Zhao H."/>
            <person name="Xu D."/>
            <person name="Zhang Y."/>
        </authorList>
    </citation>
    <scope>NUCLEOTIDE SEQUENCE [LARGE SCALE GENOMIC DNA]</scope>
    <source>
        <strain evidence="2">cv. Yunnan</strain>
        <tissue evidence="1">Leaves</tissue>
    </source>
</reference>
<comment type="caution">
    <text evidence="1">The sequence shown here is derived from an EMBL/GenBank/DDBJ whole genome shotgun (WGS) entry which is preliminary data.</text>
</comment>
<accession>A0ACB9BSG8</accession>
<sequence>MASTSTSSVQKSFKHDVFLSFRGEDTRKTFVDHLYHALHQKGITTYKDDERIKKGLRISDQLLRSIEESRFHIIVFSKNYASSSWCLDELVKIMECQKMSEHTAYPIFYDVEPTEVRNQIGAVGEAFARHEKEEAAKRWIDALKEAAGLAGWELKNTVDGHEAKFIQKIVTDISLKPSFINGSIDENLVGMEGRVKNVVSSLEIGSKDVRMIGIKGMGGSGKTTLATVIFHHISVWFDGTSFIENVQQVSKSSLSGLKELQKQVLSDVLNDQSIVVKTVSDGKNKMKKMMGGRKVLVVLDDVDDIDELEALAGELTWFKAGSRIIITTRDEQVLIAQRVNFIHDTSLLSNEEAICLFSRYAFGREIPIQGYQELSEKVVHYAAGLPLTIKVLGSHLCGRSEHEWVDAIERLKTIPLEKTLKRLELSYNGLENDQKEIFLDVVCILKGERKDKAIRLLESCGFNAQIGLRVLEQKSLITISDTDGLRFHDHIEEMGWNIVRRLHPDEPNRHSRLWISKEIEDTLVNDLGTEEIKCIKLEYTNLHPSTIMKGLRNMRELRCLYVDNGYREWKVDEFSQYLPDALRSLYWHNYPFQSLPKTFRANRLVNLAIEMSNISQLWKGRERKVLDKLRYLDVKRSKLRTFELGMTPNLETLDITECIDFVELQMLNECPKLKFLTLSDSKVSNLNLGMTPYLEALNLGRCNDLVELQLPVECPKLKSLNLGGSKVSNLNLGMTPHLEDLNLEGCNNFVELHLPVERPKLKSLNLSGTKVSELDLGMTLHLVALNLKGCNDFVELHTPVECPMLKYLNLRGSKVRNLNLGRTPYLERLNLSECYCLQEIKAPVGCLKKLVYLKLSGCSRFEYFLAKKWHESASLDSLAILKITAESLDICPLHPNNNSPKFQFKCEYTESYGLGSGNVEKLISFGVCACTNLESFSASICGLQHLGKLKLKGSIPEVPKDLWQLESLEELTLLMKEIEYLPDSICMLKHLKYLKLKSCCLLEQLPSDLGRLECLEELHLTRCSVLQDIPNNLCNMNSLKRLHLSYCILLEKLPEELGLLECLEELDLTGCRSLRDIPNSICKMKRLMYLYLRFCIQVEKLPEELGRLECLKELDLMDCMFLREIPDISKMKCLKSLNISYCILVEKLPEELGHLECLKELYIDGAGISRLPQSIHQLKGLVIVGSRGQLDSYGFTSITEISAGSYYVEL</sequence>
<keyword evidence="2" id="KW-1185">Reference proteome</keyword>
<protein>
    <submittedName>
        <fullName evidence="1">Uncharacterized protein</fullName>
    </submittedName>
</protein>
<evidence type="ECO:0000313" key="1">
    <source>
        <dbReference type="EMBL" id="KAI3724883.1"/>
    </source>
</evidence>
<name>A0ACB9BSG8_9ASTR</name>
<dbReference type="EMBL" id="CM042039">
    <property type="protein sequence ID" value="KAI3724883.1"/>
    <property type="molecule type" value="Genomic_DNA"/>
</dbReference>
<evidence type="ECO:0000313" key="2">
    <source>
        <dbReference type="Proteomes" id="UP001056120"/>
    </source>
</evidence>